<accession>A0ACD5H114</accession>
<proteinExistence type="predicted"/>
<gene>
    <name evidence="1" type="ORF">BH720_010185</name>
</gene>
<keyword evidence="2" id="KW-1185">Reference proteome</keyword>
<evidence type="ECO:0000313" key="2">
    <source>
        <dbReference type="Proteomes" id="UP000095472"/>
    </source>
</evidence>
<reference evidence="1 2" key="1">
    <citation type="journal article" date="2016" name="Genome Announc.">
        <title>Draft Genome Sequence of the Thermotolerant Cyanobacterium Desertifilum sp. IPPAS B-1220.</title>
        <authorList>
            <person name="Mironov K.S."/>
            <person name="Sinetova M.A."/>
            <person name="Bolatkhan K."/>
            <person name="Zayadan B.K."/>
            <person name="Ustinova V.V."/>
            <person name="Kupriyanova E.V."/>
            <person name="Skrypnik A.N."/>
            <person name="Gogoleva N.E."/>
            <person name="Gogolev Y.V."/>
            <person name="Los D.A."/>
        </authorList>
    </citation>
    <scope>NUCLEOTIDE SEQUENCE [LARGE SCALE GENOMIC DNA]</scope>
    <source>
        <strain evidence="1 2">IPPAS B-1220</strain>
    </source>
</reference>
<evidence type="ECO:0000313" key="1">
    <source>
        <dbReference type="EMBL" id="XPM65851.1"/>
    </source>
</evidence>
<dbReference type="Proteomes" id="UP000095472">
    <property type="component" value="Chromosome"/>
</dbReference>
<protein>
    <submittedName>
        <fullName evidence="1">Uncharacterized protein</fullName>
    </submittedName>
</protein>
<organism evidence="1 2">
    <name type="scientific">Desertifilum tharense IPPAS B-1220</name>
    <dbReference type="NCBI Taxonomy" id="1781255"/>
    <lineage>
        <taxon>Bacteria</taxon>
        <taxon>Bacillati</taxon>
        <taxon>Cyanobacteriota</taxon>
        <taxon>Cyanophyceae</taxon>
        <taxon>Desertifilales</taxon>
        <taxon>Desertifilaceae</taxon>
        <taxon>Desertifilum</taxon>
    </lineage>
</organism>
<name>A0ACD5H114_9CYAN</name>
<sequence>MLGNAQVAEIWGTSFRQAETIDQYQGYSGFHEDGRPYRPEE</sequence>
<dbReference type="EMBL" id="CP182909">
    <property type="protein sequence ID" value="XPM65851.1"/>
    <property type="molecule type" value="Genomic_DNA"/>
</dbReference>